<dbReference type="Proteomes" id="UP000494040">
    <property type="component" value="Unassembled WGS sequence"/>
</dbReference>
<evidence type="ECO:0000256" key="1">
    <source>
        <dbReference type="SAM" id="MobiDB-lite"/>
    </source>
</evidence>
<dbReference type="KEGG" id="clec:106671968"/>
<sequence length="189" mass="21587">MNKGIGKKKIYRVRKERGQPHKKELLEDKDKAMEETLEAKLKGICHQLDDDADVKNILVTTKIEPGLASEVEHVMSTTVEAGGSMPTDDSTVSVAKLRKRTATTLRTRLLKRLMSDKVTQLIDAKISAAETSKALQEEYYQIRKKLMLEEHELKLRQMKEKHAKEMETLEIDLGPEHQDQIQTHLNEAT</sequence>
<dbReference type="AlphaFoldDB" id="A0A8I6S8F2"/>
<accession>A0A8I6S8F2</accession>
<evidence type="ECO:0000313" key="3">
    <source>
        <dbReference type="Proteomes" id="UP000494040"/>
    </source>
</evidence>
<evidence type="ECO:0000313" key="2">
    <source>
        <dbReference type="EnsemblMetazoa" id="XP_014258481.1"/>
    </source>
</evidence>
<dbReference type="GeneID" id="106671968"/>
<dbReference type="RefSeq" id="XP_014258481.1">
    <property type="nucleotide sequence ID" value="XM_014402995.1"/>
</dbReference>
<feature type="compositionally biased region" description="Basic residues" evidence="1">
    <location>
        <begin position="1"/>
        <end position="15"/>
    </location>
</feature>
<name>A0A8I6S8F2_CIMLE</name>
<reference evidence="2" key="1">
    <citation type="submission" date="2022-01" db="UniProtKB">
        <authorList>
            <consortium name="EnsemblMetazoa"/>
        </authorList>
    </citation>
    <scope>IDENTIFICATION</scope>
</reference>
<organism evidence="2 3">
    <name type="scientific">Cimex lectularius</name>
    <name type="common">Bed bug</name>
    <name type="synonym">Acanthia lectularia</name>
    <dbReference type="NCBI Taxonomy" id="79782"/>
    <lineage>
        <taxon>Eukaryota</taxon>
        <taxon>Metazoa</taxon>
        <taxon>Ecdysozoa</taxon>
        <taxon>Arthropoda</taxon>
        <taxon>Hexapoda</taxon>
        <taxon>Insecta</taxon>
        <taxon>Pterygota</taxon>
        <taxon>Neoptera</taxon>
        <taxon>Paraneoptera</taxon>
        <taxon>Hemiptera</taxon>
        <taxon>Heteroptera</taxon>
        <taxon>Panheteroptera</taxon>
        <taxon>Cimicomorpha</taxon>
        <taxon>Cimicidae</taxon>
        <taxon>Cimex</taxon>
    </lineage>
</organism>
<dbReference type="EnsemblMetazoa" id="XM_014402995.1">
    <property type="protein sequence ID" value="XP_014258481.1"/>
    <property type="gene ID" value="LOC106671968"/>
</dbReference>
<protein>
    <submittedName>
        <fullName evidence="2">Uncharacterized protein</fullName>
    </submittedName>
</protein>
<feature type="region of interest" description="Disordered" evidence="1">
    <location>
        <begin position="1"/>
        <end position="24"/>
    </location>
</feature>
<keyword evidence="3" id="KW-1185">Reference proteome</keyword>
<proteinExistence type="predicted"/>